<dbReference type="PANTHER" id="PTHR33445:SF2">
    <property type="entry name" value="ATP SYNTHASE SUBUNIT B', CHLOROPLASTIC"/>
    <property type="match status" value="1"/>
</dbReference>
<keyword evidence="9 12" id="KW-0066">ATP synthesis</keyword>
<reference evidence="15 16" key="1">
    <citation type="journal article" date="2016" name="Nat. Commun.">
        <title>Thousands of microbial genomes shed light on interconnected biogeochemical processes in an aquifer system.</title>
        <authorList>
            <person name="Anantharaman K."/>
            <person name="Brown C.T."/>
            <person name="Hug L.A."/>
            <person name="Sharon I."/>
            <person name="Castelle C.J."/>
            <person name="Probst A.J."/>
            <person name="Thomas B.C."/>
            <person name="Singh A."/>
            <person name="Wilkins M.J."/>
            <person name="Karaoz U."/>
            <person name="Brodie E.L."/>
            <person name="Williams K.H."/>
            <person name="Hubbard S.S."/>
            <person name="Banfield J.F."/>
        </authorList>
    </citation>
    <scope>NUCLEOTIDE SEQUENCE [LARGE SCALE GENOMIC DNA]</scope>
</reference>
<evidence type="ECO:0000256" key="14">
    <source>
        <dbReference type="SAM" id="Coils"/>
    </source>
</evidence>
<dbReference type="AlphaFoldDB" id="A0A1F5E8Z4"/>
<evidence type="ECO:0000256" key="13">
    <source>
        <dbReference type="RuleBase" id="RU003848"/>
    </source>
</evidence>
<protein>
    <recommendedName>
        <fullName evidence="12">ATP synthase subunit b</fullName>
    </recommendedName>
    <alternativeName>
        <fullName evidence="12">ATP synthase F(0) sector subunit b</fullName>
    </alternativeName>
    <alternativeName>
        <fullName evidence="12">ATPase subunit I</fullName>
    </alternativeName>
    <alternativeName>
        <fullName evidence="12">F-type ATPase subunit b</fullName>
        <shortName evidence="12">F-ATPase subunit b</shortName>
    </alternativeName>
</protein>
<evidence type="ECO:0000256" key="9">
    <source>
        <dbReference type="ARBA" id="ARBA00023310"/>
    </source>
</evidence>
<dbReference type="InterPro" id="IPR002146">
    <property type="entry name" value="ATP_synth_b/b'su_bac/chlpt"/>
</dbReference>
<dbReference type="GO" id="GO:0045259">
    <property type="term" value="C:proton-transporting ATP synthase complex"/>
    <property type="evidence" value="ECO:0007669"/>
    <property type="project" value="UniProtKB-KW"/>
</dbReference>
<evidence type="ECO:0000256" key="2">
    <source>
        <dbReference type="ARBA" id="ARBA00022448"/>
    </source>
</evidence>
<keyword evidence="6 12" id="KW-1133">Transmembrane helix</keyword>
<evidence type="ECO:0000256" key="12">
    <source>
        <dbReference type="HAMAP-Rule" id="MF_01398"/>
    </source>
</evidence>
<dbReference type="GO" id="GO:0012505">
    <property type="term" value="C:endomembrane system"/>
    <property type="evidence" value="ECO:0007669"/>
    <property type="project" value="UniProtKB-SubCell"/>
</dbReference>
<dbReference type="GO" id="GO:0005886">
    <property type="term" value="C:plasma membrane"/>
    <property type="evidence" value="ECO:0007669"/>
    <property type="project" value="UniProtKB-SubCell"/>
</dbReference>
<keyword evidence="14" id="KW-0175">Coiled coil</keyword>
<evidence type="ECO:0000256" key="7">
    <source>
        <dbReference type="ARBA" id="ARBA00023065"/>
    </source>
</evidence>
<dbReference type="Pfam" id="PF00430">
    <property type="entry name" value="ATP-synt_B"/>
    <property type="match status" value="1"/>
</dbReference>
<evidence type="ECO:0000256" key="11">
    <source>
        <dbReference type="ARBA" id="ARBA00037847"/>
    </source>
</evidence>
<evidence type="ECO:0000256" key="1">
    <source>
        <dbReference type="ARBA" id="ARBA00005513"/>
    </source>
</evidence>
<dbReference type="CDD" id="cd06503">
    <property type="entry name" value="ATP-synt_Fo_b"/>
    <property type="match status" value="1"/>
</dbReference>
<keyword evidence="8 12" id="KW-0472">Membrane</keyword>
<evidence type="ECO:0000256" key="6">
    <source>
        <dbReference type="ARBA" id="ARBA00022989"/>
    </source>
</evidence>
<evidence type="ECO:0000256" key="3">
    <source>
        <dbReference type="ARBA" id="ARBA00022547"/>
    </source>
</evidence>
<feature type="coiled-coil region" evidence="14">
    <location>
        <begin position="87"/>
        <end position="136"/>
    </location>
</feature>
<gene>
    <name evidence="12" type="primary">atpF</name>
    <name evidence="15" type="ORF">A2160_03530</name>
</gene>
<feature type="transmembrane region" description="Helical" evidence="12">
    <location>
        <begin position="15"/>
        <end position="36"/>
    </location>
</feature>
<comment type="subunit">
    <text evidence="12">F-type ATPases have 2 components, F(1) - the catalytic core - and F(0) - the membrane proton channel. F(1) has five subunits: alpha(3), beta(3), gamma(1), delta(1), epsilon(1). F(0) has three main subunits: a(1), b(2) and c(10-14). The alpha and beta chains form an alternating ring which encloses part of the gamma chain. F(1) is attached to F(0) by a central stalk formed by the gamma and epsilon chains, while a peripheral stalk is formed by the delta and b chains.</text>
</comment>
<proteinExistence type="inferred from homology"/>
<dbReference type="GO" id="GO:0046961">
    <property type="term" value="F:proton-transporting ATPase activity, rotational mechanism"/>
    <property type="evidence" value="ECO:0007669"/>
    <property type="project" value="TreeGrafter"/>
</dbReference>
<evidence type="ECO:0000256" key="8">
    <source>
        <dbReference type="ARBA" id="ARBA00023136"/>
    </source>
</evidence>
<dbReference type="GO" id="GO:0046933">
    <property type="term" value="F:proton-transporting ATP synthase activity, rotational mechanism"/>
    <property type="evidence" value="ECO:0007669"/>
    <property type="project" value="UniProtKB-UniRule"/>
</dbReference>
<dbReference type="Proteomes" id="UP000177006">
    <property type="component" value="Unassembled WGS sequence"/>
</dbReference>
<dbReference type="InterPro" id="IPR050059">
    <property type="entry name" value="ATP_synthase_B_chain"/>
</dbReference>
<evidence type="ECO:0000256" key="5">
    <source>
        <dbReference type="ARBA" id="ARBA00022781"/>
    </source>
</evidence>
<keyword evidence="2 12" id="KW-0813">Transport</keyword>
<keyword evidence="5 12" id="KW-0375">Hydrogen ion transport</keyword>
<sequence length="172" mass="19750">MATESGLGALGLNPIYIIGQIIDFAVLFFVLQKFLYQPVLKKLEERAKQNKKGLEASEKLIKQQEQWEIEQKKLLQNVQAKTAELIAQGQEQAKQEKEKILVEAHQEAQMAAQSEYAKVEQKLKEQEKSLQEKIGQLVTATTRKLLSEYLDPKTQEIILKKQLKKLDQFKGQ</sequence>
<evidence type="ECO:0000256" key="4">
    <source>
        <dbReference type="ARBA" id="ARBA00022692"/>
    </source>
</evidence>
<dbReference type="STRING" id="1797457.A2160_03530"/>
<accession>A0A1F5E8Z4</accession>
<comment type="function">
    <text evidence="10 12">F(1)F(0) ATP synthase produces ATP from ADP in the presence of a proton or sodium gradient. F-type ATPases consist of two structural domains, F(1) containing the extramembraneous catalytic core and F(0) containing the membrane proton channel, linked together by a central stalk and a peripheral stalk. During catalysis, ATP synthesis in the catalytic domain of F(1) is coupled via a rotary mechanism of the central stalk subunits to proton translocation.</text>
</comment>
<comment type="caution">
    <text evidence="15">The sequence shown here is derived from an EMBL/GenBank/DDBJ whole genome shotgun (WGS) entry which is preliminary data.</text>
</comment>
<comment type="function">
    <text evidence="12">Component of the F(0) channel, it forms part of the peripheral stalk, linking F(1) to F(0).</text>
</comment>
<keyword evidence="7 12" id="KW-0406">Ion transport</keyword>
<evidence type="ECO:0000256" key="10">
    <source>
        <dbReference type="ARBA" id="ARBA00025198"/>
    </source>
</evidence>
<keyword evidence="12" id="KW-1003">Cell membrane</keyword>
<name>A0A1F5E8Z4_9BACT</name>
<keyword evidence="4 12" id="KW-0812">Transmembrane</keyword>
<comment type="similarity">
    <text evidence="1 12 13">Belongs to the ATPase B chain family.</text>
</comment>
<dbReference type="PANTHER" id="PTHR33445">
    <property type="entry name" value="ATP SYNTHASE SUBUNIT B', CHLOROPLASTIC"/>
    <property type="match status" value="1"/>
</dbReference>
<evidence type="ECO:0000313" key="15">
    <source>
        <dbReference type="EMBL" id="OGD63724.1"/>
    </source>
</evidence>
<dbReference type="HAMAP" id="MF_01398">
    <property type="entry name" value="ATP_synth_b_bprime"/>
    <property type="match status" value="1"/>
</dbReference>
<evidence type="ECO:0000313" key="16">
    <source>
        <dbReference type="Proteomes" id="UP000177006"/>
    </source>
</evidence>
<organism evidence="15 16">
    <name type="scientific">Candidatus Beckwithbacteria bacterium RBG_13_42_9</name>
    <dbReference type="NCBI Taxonomy" id="1797457"/>
    <lineage>
        <taxon>Bacteria</taxon>
        <taxon>Candidatus Beckwithiibacteriota</taxon>
    </lineage>
</organism>
<dbReference type="EMBL" id="MEZK01000005">
    <property type="protein sequence ID" value="OGD63724.1"/>
    <property type="molecule type" value="Genomic_DNA"/>
</dbReference>
<comment type="subcellular location">
    <subcellularLocation>
        <location evidence="12">Cell membrane</location>
        <topology evidence="12">Single-pass membrane protein</topology>
    </subcellularLocation>
    <subcellularLocation>
        <location evidence="11">Endomembrane system</location>
        <topology evidence="11">Single-pass membrane protein</topology>
    </subcellularLocation>
</comment>
<keyword evidence="3 12" id="KW-0138">CF(0)</keyword>